<protein>
    <recommendedName>
        <fullName evidence="4">ShKT domain-containing protein</fullName>
    </recommendedName>
</protein>
<keyword evidence="3" id="KW-1185">Reference proteome</keyword>
<dbReference type="AlphaFoldDB" id="H2YUM2"/>
<evidence type="ECO:0008006" key="4">
    <source>
        <dbReference type="Google" id="ProtNLM"/>
    </source>
</evidence>
<proteinExistence type="predicted"/>
<accession>H2YUM2</accession>
<evidence type="ECO:0000313" key="2">
    <source>
        <dbReference type="Ensembl" id="ENSCSAVP00000009032.1"/>
    </source>
</evidence>
<dbReference type="Proteomes" id="UP000007875">
    <property type="component" value="Unassembled WGS sequence"/>
</dbReference>
<organism evidence="2 3">
    <name type="scientific">Ciona savignyi</name>
    <name type="common">Pacific transparent sea squirt</name>
    <dbReference type="NCBI Taxonomy" id="51511"/>
    <lineage>
        <taxon>Eukaryota</taxon>
        <taxon>Metazoa</taxon>
        <taxon>Chordata</taxon>
        <taxon>Tunicata</taxon>
        <taxon>Ascidiacea</taxon>
        <taxon>Phlebobranchia</taxon>
        <taxon>Cionidae</taxon>
        <taxon>Ciona</taxon>
    </lineage>
</organism>
<reference evidence="2" key="3">
    <citation type="submission" date="2025-09" db="UniProtKB">
        <authorList>
            <consortium name="Ensembl"/>
        </authorList>
    </citation>
    <scope>IDENTIFICATION</scope>
</reference>
<reference evidence="3" key="1">
    <citation type="submission" date="2003-08" db="EMBL/GenBank/DDBJ databases">
        <authorList>
            <person name="Birren B."/>
            <person name="Nusbaum C."/>
            <person name="Abebe A."/>
            <person name="Abouelleil A."/>
            <person name="Adekoya E."/>
            <person name="Ait-zahra M."/>
            <person name="Allen N."/>
            <person name="Allen T."/>
            <person name="An P."/>
            <person name="Anderson M."/>
            <person name="Anderson S."/>
            <person name="Arachchi H."/>
            <person name="Armbruster J."/>
            <person name="Bachantsang P."/>
            <person name="Baldwin J."/>
            <person name="Barry A."/>
            <person name="Bayul T."/>
            <person name="Blitshsteyn B."/>
            <person name="Bloom T."/>
            <person name="Blye J."/>
            <person name="Boguslavskiy L."/>
            <person name="Borowsky M."/>
            <person name="Boukhgalter B."/>
            <person name="Brunache A."/>
            <person name="Butler J."/>
            <person name="Calixte N."/>
            <person name="Calvo S."/>
            <person name="Camarata J."/>
            <person name="Campo K."/>
            <person name="Chang J."/>
            <person name="Cheshatsang Y."/>
            <person name="Citroen M."/>
            <person name="Collymore A."/>
            <person name="Considine T."/>
            <person name="Cook A."/>
            <person name="Cooke P."/>
            <person name="Corum B."/>
            <person name="Cuomo C."/>
            <person name="David R."/>
            <person name="Dawoe T."/>
            <person name="Degray S."/>
            <person name="Dodge S."/>
            <person name="Dooley K."/>
            <person name="Dorje P."/>
            <person name="Dorjee K."/>
            <person name="Dorris L."/>
            <person name="Duffey N."/>
            <person name="Dupes A."/>
            <person name="Elkins T."/>
            <person name="Engels R."/>
            <person name="Erickson J."/>
            <person name="Farina A."/>
            <person name="Faro S."/>
            <person name="Ferreira P."/>
            <person name="Fischer H."/>
            <person name="Fitzgerald M."/>
            <person name="Foley K."/>
            <person name="Gage D."/>
            <person name="Galagan J."/>
            <person name="Gearin G."/>
            <person name="Gnerre S."/>
            <person name="Gnirke A."/>
            <person name="Goyette A."/>
            <person name="Graham J."/>
            <person name="Grandbois E."/>
            <person name="Gyaltsen K."/>
            <person name="Hafez N."/>
            <person name="Hagopian D."/>
            <person name="Hagos B."/>
            <person name="Hall J."/>
            <person name="Hatcher B."/>
            <person name="Heller A."/>
            <person name="Higgins H."/>
            <person name="Honan T."/>
            <person name="Horn A."/>
            <person name="Houde N."/>
            <person name="Hughes L."/>
            <person name="Hulme W."/>
            <person name="Husby E."/>
            <person name="Iliev I."/>
            <person name="Jaffe D."/>
            <person name="Jones C."/>
            <person name="Kamal M."/>
            <person name="Kamat A."/>
            <person name="Kamvysselis M."/>
            <person name="Karlsson E."/>
            <person name="Kells C."/>
            <person name="Kieu A."/>
            <person name="Kisner P."/>
            <person name="Kodira C."/>
            <person name="Kulbokas E."/>
            <person name="Labutti K."/>
            <person name="Lama D."/>
            <person name="Landers T."/>
            <person name="Leger J."/>
            <person name="Levine S."/>
            <person name="Lewis D."/>
            <person name="Lewis T."/>
            <person name="Lindblad-toh K."/>
            <person name="Liu X."/>
            <person name="Lokyitsang T."/>
            <person name="Lokyitsang Y."/>
            <person name="Lucien O."/>
            <person name="Lui A."/>
            <person name="Ma L.J."/>
            <person name="Mabbitt R."/>
            <person name="Macdonald J."/>
            <person name="Maclean C."/>
            <person name="Major J."/>
            <person name="Manning J."/>
            <person name="Marabella R."/>
            <person name="Maru K."/>
            <person name="Matthews C."/>
            <person name="Mauceli E."/>
            <person name="Mccarthy M."/>
            <person name="Mcdonough S."/>
            <person name="Mcghee T."/>
            <person name="Meldrim J."/>
            <person name="Meneus L."/>
            <person name="Mesirov J."/>
            <person name="Mihalev A."/>
            <person name="Mihova T."/>
            <person name="Mikkelsen T."/>
            <person name="Mlenga V."/>
            <person name="Moru K."/>
            <person name="Mozes J."/>
            <person name="Mulrain L."/>
            <person name="Munson G."/>
            <person name="Naylor J."/>
            <person name="Newes C."/>
            <person name="Nguyen C."/>
            <person name="Nguyen N."/>
            <person name="Nguyen T."/>
            <person name="Nicol R."/>
            <person name="Nielsen C."/>
            <person name="Nizzari M."/>
            <person name="Norbu C."/>
            <person name="Norbu N."/>
            <person name="O'donnell P."/>
            <person name="Okoawo O."/>
            <person name="O'leary S."/>
            <person name="Omotosho B."/>
            <person name="O'neill K."/>
            <person name="Osman S."/>
            <person name="Parker S."/>
            <person name="Perrin D."/>
            <person name="Phunkhang P."/>
            <person name="Piqani B."/>
            <person name="Purcell S."/>
            <person name="Rachupka T."/>
            <person name="Ramasamy U."/>
            <person name="Rameau R."/>
            <person name="Ray V."/>
            <person name="Raymond C."/>
            <person name="Retta R."/>
            <person name="Richardson S."/>
            <person name="Rise C."/>
            <person name="Rodriguez J."/>
            <person name="Rogers J."/>
            <person name="Rogov P."/>
            <person name="Rutman M."/>
            <person name="Schupbach R."/>
            <person name="Seaman C."/>
            <person name="Settipalli S."/>
            <person name="Sharpe T."/>
            <person name="Sheridan J."/>
            <person name="Sherpa N."/>
            <person name="Shi J."/>
            <person name="Smirnov S."/>
            <person name="Smith C."/>
            <person name="Sougnez C."/>
            <person name="Spencer B."/>
            <person name="Stalker J."/>
            <person name="Stange-thomann N."/>
            <person name="Stavropoulos S."/>
            <person name="Stetson K."/>
            <person name="Stone C."/>
            <person name="Stone S."/>
            <person name="Stubbs M."/>
            <person name="Talamas J."/>
            <person name="Tchuinga P."/>
            <person name="Tenzing P."/>
            <person name="Tesfaye S."/>
            <person name="Theodore J."/>
            <person name="Thoulutsang Y."/>
            <person name="Topham K."/>
            <person name="Towey S."/>
            <person name="Tsamla T."/>
            <person name="Tsomo N."/>
            <person name="Vallee D."/>
            <person name="Vassiliev H."/>
            <person name="Venkataraman V."/>
            <person name="Vinson J."/>
            <person name="Vo A."/>
            <person name="Wade C."/>
            <person name="Wang S."/>
            <person name="Wangchuk T."/>
            <person name="Wangdi T."/>
            <person name="Whittaker C."/>
            <person name="Wilkinson J."/>
            <person name="Wu Y."/>
            <person name="Wyman D."/>
            <person name="Yadav S."/>
            <person name="Yang S."/>
            <person name="Yang X."/>
            <person name="Yeager S."/>
            <person name="Yee E."/>
            <person name="Young G."/>
            <person name="Zainoun J."/>
            <person name="Zembeck L."/>
            <person name="Zimmer A."/>
            <person name="Zody M."/>
            <person name="Lander E."/>
        </authorList>
    </citation>
    <scope>NUCLEOTIDE SEQUENCE [LARGE SCALE GENOMIC DNA]</scope>
</reference>
<evidence type="ECO:0000256" key="1">
    <source>
        <dbReference type="SAM" id="SignalP"/>
    </source>
</evidence>
<keyword evidence="1" id="KW-0732">Signal</keyword>
<feature type="signal peptide" evidence="1">
    <location>
        <begin position="1"/>
        <end position="23"/>
    </location>
</feature>
<feature type="chain" id="PRO_5003578867" description="ShKT domain-containing protein" evidence="1">
    <location>
        <begin position="24"/>
        <end position="148"/>
    </location>
</feature>
<dbReference type="HOGENOM" id="CLU_1758179_0_0_1"/>
<reference evidence="2" key="2">
    <citation type="submission" date="2025-08" db="UniProtKB">
        <authorList>
            <consortium name="Ensembl"/>
        </authorList>
    </citation>
    <scope>IDENTIFICATION</scope>
</reference>
<sequence>MFAYVKKILMLSVVVLTIQGIQGNQAPCRDESICPQLIASTPCTFLKLSEQLRCPVSCNRCSSASESSSTQNTITEASSDHVATTSSFLSSTFPTTTIASSTCPHGCVDVAEMQRWIENYQRWLDDYKTWKEQFLIYKALADQGRACG</sequence>
<dbReference type="Ensembl" id="ENSCSAVT00000009146.1">
    <property type="protein sequence ID" value="ENSCSAVP00000009032.1"/>
    <property type="gene ID" value="ENSCSAVG00000005343.1"/>
</dbReference>
<evidence type="ECO:0000313" key="3">
    <source>
        <dbReference type="Proteomes" id="UP000007875"/>
    </source>
</evidence>
<dbReference type="InParanoid" id="H2YUM2"/>
<name>H2YUM2_CIOSA</name>